<keyword evidence="2" id="KW-0858">Xylan degradation</keyword>
<keyword evidence="2" id="KW-0624">Polysaccharide degradation</keyword>
<dbReference type="AlphaFoldDB" id="A0A7C3RUZ5"/>
<proteinExistence type="predicted"/>
<dbReference type="Gene3D" id="2.60.40.1190">
    <property type="match status" value="1"/>
</dbReference>
<comment type="caution">
    <text evidence="2">The sequence shown here is derived from an EMBL/GenBank/DDBJ whole genome shotgun (WGS) entry which is preliminary data.</text>
</comment>
<organism evidence="2">
    <name type="scientific">Dictyoglomus thermophilum</name>
    <dbReference type="NCBI Taxonomy" id="14"/>
    <lineage>
        <taxon>Bacteria</taxon>
        <taxon>Pseudomonadati</taxon>
        <taxon>Dictyoglomota</taxon>
        <taxon>Dictyoglomia</taxon>
        <taxon>Dictyoglomales</taxon>
        <taxon>Dictyoglomaceae</taxon>
        <taxon>Dictyoglomus</taxon>
    </lineage>
</organism>
<keyword evidence="2" id="KW-0378">Hydrolase</keyword>
<keyword evidence="2" id="KW-0119">Carbohydrate metabolism</keyword>
<name>A0A7C3RUZ5_DICTH</name>
<dbReference type="SUPFAM" id="SSF49344">
    <property type="entry name" value="CBD9-like"/>
    <property type="match status" value="1"/>
</dbReference>
<accession>A0A7C3RUZ5</accession>
<dbReference type="GO" id="GO:0030246">
    <property type="term" value="F:carbohydrate binding"/>
    <property type="evidence" value="ECO:0007669"/>
    <property type="project" value="InterPro"/>
</dbReference>
<gene>
    <name evidence="2" type="ORF">ENW00_02945</name>
</gene>
<protein>
    <submittedName>
        <fullName evidence="2">1,4-beta-xylanase</fullName>
    </submittedName>
</protein>
<dbReference type="Pfam" id="PF06452">
    <property type="entry name" value="CBM9_1"/>
    <property type="match status" value="1"/>
</dbReference>
<evidence type="ECO:0000259" key="1">
    <source>
        <dbReference type="Pfam" id="PF06452"/>
    </source>
</evidence>
<feature type="domain" description="Carbohydrate-binding" evidence="1">
    <location>
        <begin position="39"/>
        <end position="215"/>
    </location>
</feature>
<sequence>MKKLSFILILSLFVLFILASLTLGQQTQTAVAKYGKPKIDAQMDEVWKSANEYVTDRYVSGTKGKVAYAKFRVLWDEDSIYVLAEVYDSLLNKDNTNPWEQDSVEIFVDEGNEKASSYDNNDAQYRVNFDNYQSFGTNASKDYFVTATRKTDFGYVVEAQVKMRTRKLSEGMVIGFDLQVNDANMFANRVGIVAWNEWDNEAWRNASYFGNLKLEK</sequence>
<keyword evidence="2" id="KW-0326">Glycosidase</keyword>
<evidence type="ECO:0000313" key="2">
    <source>
        <dbReference type="EMBL" id="HFX13101.1"/>
    </source>
</evidence>
<dbReference type="GO" id="GO:0045493">
    <property type="term" value="P:xylan catabolic process"/>
    <property type="evidence" value="ECO:0007669"/>
    <property type="project" value="UniProtKB-KW"/>
</dbReference>
<reference evidence="2" key="1">
    <citation type="journal article" date="2020" name="mSystems">
        <title>Genome- and Community-Level Interaction Insights into Carbon Utilization and Element Cycling Functions of Hydrothermarchaeota in Hydrothermal Sediment.</title>
        <authorList>
            <person name="Zhou Z."/>
            <person name="Liu Y."/>
            <person name="Xu W."/>
            <person name="Pan J."/>
            <person name="Luo Z.H."/>
            <person name="Li M."/>
        </authorList>
    </citation>
    <scope>NUCLEOTIDE SEQUENCE [LARGE SCALE GENOMIC DNA]</scope>
    <source>
        <strain evidence="2">SpSt-81</strain>
    </source>
</reference>
<dbReference type="InterPro" id="IPR010502">
    <property type="entry name" value="Carb-bd_dom_fam9"/>
</dbReference>
<dbReference type="EMBL" id="DTIN01000009">
    <property type="protein sequence ID" value="HFX13101.1"/>
    <property type="molecule type" value="Genomic_DNA"/>
</dbReference>
<dbReference type="GO" id="GO:0004553">
    <property type="term" value="F:hydrolase activity, hydrolyzing O-glycosyl compounds"/>
    <property type="evidence" value="ECO:0007669"/>
    <property type="project" value="InterPro"/>
</dbReference>
<dbReference type="CDD" id="cd00005">
    <property type="entry name" value="CBM9_like_1"/>
    <property type="match status" value="1"/>
</dbReference>